<feature type="region of interest" description="Disordered" evidence="1">
    <location>
        <begin position="1"/>
        <end position="79"/>
    </location>
</feature>
<protein>
    <submittedName>
        <fullName evidence="2">Uncharacterized protein</fullName>
    </submittedName>
</protein>
<dbReference type="EMBL" id="HG529594">
    <property type="protein sequence ID" value="CDI53835.1"/>
    <property type="molecule type" value="Genomic_DNA"/>
</dbReference>
<accession>A0A077QUX1</accession>
<feature type="compositionally biased region" description="Polar residues" evidence="1">
    <location>
        <begin position="44"/>
        <end position="53"/>
    </location>
</feature>
<name>A0A077QUX1_9BASI</name>
<reference evidence="2" key="1">
    <citation type="journal article" date="2014" name="Genome Biol. Evol.">
        <title>Gene Loss Rather Than Gene Gain Is Associated with a Host Jump from Monocots to Dicots in the Smut Fungus Melanopsichium pennsylvanicum.</title>
        <authorList>
            <person name="Sharma R."/>
            <person name="Mishra B."/>
            <person name="Runge F."/>
            <person name="Thines M."/>
        </authorList>
    </citation>
    <scope>NUCLEOTIDE SEQUENCE</scope>
    <source>
        <strain evidence="2">4</strain>
    </source>
</reference>
<organism evidence="2">
    <name type="scientific">Melanopsichium pennsylvanicum 4</name>
    <dbReference type="NCBI Taxonomy" id="1398559"/>
    <lineage>
        <taxon>Eukaryota</taxon>
        <taxon>Fungi</taxon>
        <taxon>Dikarya</taxon>
        <taxon>Basidiomycota</taxon>
        <taxon>Ustilaginomycotina</taxon>
        <taxon>Ustilaginomycetes</taxon>
        <taxon>Ustilaginales</taxon>
        <taxon>Ustilaginaceae</taxon>
        <taxon>Melanopsichium</taxon>
    </lineage>
</organism>
<feature type="compositionally biased region" description="Basic and acidic residues" evidence="1">
    <location>
        <begin position="23"/>
        <end position="43"/>
    </location>
</feature>
<dbReference type="AlphaFoldDB" id="A0A077QUX1"/>
<sequence length="79" mass="8267">MATIHPTGRQGLRNRVNPNQPTDRSDSPRSDLTETAGDKDHQVKNNISRSQSAEKVLGRTPDGTVNACGQIVGGSGAAA</sequence>
<evidence type="ECO:0000313" key="2">
    <source>
        <dbReference type="EMBL" id="CDI53835.1"/>
    </source>
</evidence>
<evidence type="ECO:0000256" key="1">
    <source>
        <dbReference type="SAM" id="MobiDB-lite"/>
    </source>
</evidence>
<proteinExistence type="predicted"/>